<name>A0A916UPF8_9BURK</name>
<keyword evidence="4 12" id="KW-1134">Transmembrane beta strand</keyword>
<keyword evidence="9 12" id="KW-0472">Membrane</keyword>
<feature type="domain" description="TonB-dependent receptor plug" evidence="17">
    <location>
        <begin position="80"/>
        <end position="193"/>
    </location>
</feature>
<evidence type="ECO:0000256" key="9">
    <source>
        <dbReference type="ARBA" id="ARBA00023136"/>
    </source>
</evidence>
<evidence type="ECO:0000256" key="13">
    <source>
        <dbReference type="RuleBase" id="RU003357"/>
    </source>
</evidence>
<evidence type="ECO:0000256" key="11">
    <source>
        <dbReference type="ARBA" id="ARBA00023237"/>
    </source>
</evidence>
<evidence type="ECO:0000256" key="4">
    <source>
        <dbReference type="ARBA" id="ARBA00022452"/>
    </source>
</evidence>
<dbReference type="InterPro" id="IPR037066">
    <property type="entry name" value="Plug_dom_sf"/>
</dbReference>
<dbReference type="Gene3D" id="2.40.170.20">
    <property type="entry name" value="TonB-dependent receptor, beta-barrel domain"/>
    <property type="match status" value="1"/>
</dbReference>
<evidence type="ECO:0000256" key="14">
    <source>
        <dbReference type="SAM" id="MobiDB-lite"/>
    </source>
</evidence>
<evidence type="ECO:0000256" key="10">
    <source>
        <dbReference type="ARBA" id="ARBA00023170"/>
    </source>
</evidence>
<dbReference type="CDD" id="cd01347">
    <property type="entry name" value="ligand_gated_channel"/>
    <property type="match status" value="1"/>
</dbReference>
<dbReference type="GO" id="GO:0009279">
    <property type="term" value="C:cell outer membrane"/>
    <property type="evidence" value="ECO:0007669"/>
    <property type="project" value="UniProtKB-SubCell"/>
</dbReference>
<dbReference type="GO" id="GO:0044718">
    <property type="term" value="P:siderophore transmembrane transport"/>
    <property type="evidence" value="ECO:0007669"/>
    <property type="project" value="TreeGrafter"/>
</dbReference>
<comment type="caution">
    <text evidence="18">The sequence shown here is derived from an EMBL/GenBank/DDBJ whole genome shotgun (WGS) entry which is preliminary data.</text>
</comment>
<gene>
    <name evidence="18" type="ORF">GCM10011396_27220</name>
</gene>
<dbReference type="RefSeq" id="WP_188566552.1">
    <property type="nucleotide sequence ID" value="NZ_BMED01000002.1"/>
</dbReference>
<sequence length="797" mass="87315">MNPLSPSLRASAQTRACFTLSAAATAVAAAFPLLACAQSEPQPQATVAAAGNDSTQQTSDSQTLQRVTLTAGRPSSLPTEIPTTIEGIDAKTMERSINATDAEDALKYLPSLLVRKRYIGDYNHAVLATRASGTGNSARSMVYADGILLSNLLGNGAGFTPRWGLVTPEEIERVDVLYGPFSAAYAGNSVGAVVDYITRMPTQFEAHVKAQAFTQDFKLFNTDKSYSGHQTSASIGDKNGPWSWWINVNEADSNGQPLVFANRLVSAGVPVTASAIPVSGAVLDKNPKNQDWLMLGTTTQYHTLQDHAKVKLAYDISPTIRASYTFGYWHNSTDGNVESYLRDAAGNAVYTGNVAINGRQYTLTPADFTPNKNVLEHLTHGFDVKSNTKGTWDWEIAASLYDYNKDILRSWMPSTASATSAANPNAGRITDMAGTGWNTVALKGIWRPQDAAGHTVEFGYQREAYKLRTSVFDTANWTDGAASGLFSGFNGDTQLQSLYAQDAWRINQQWKTILGGRFEQWRADNGSIASKTTVQPFGTRDEHYFSPKAALSYHQDSDWTYKASVGRAVRMPTVSELYQGSLSGTNIVNNDPNLKPEKSWTSELTAERSLNNGAGILRATFFHERTKDALYSQVNAAASSTVTTIQNVDDIRTNGIELAYQASDAFVRGLDLTGSLTYTDSEILRNDKFPASVGKQQPRVPNWRANFVATYRQDDKLSYTLGARYSGKQYGTLDNSDPNGNSYTGFGSFFVADVRVRYQLARQWTGSIGIDNLNNAKYWAFHPYTQRTVMAELKFDY</sequence>
<dbReference type="InterPro" id="IPR000531">
    <property type="entry name" value="Beta-barrel_TonB"/>
</dbReference>
<evidence type="ECO:0000256" key="2">
    <source>
        <dbReference type="ARBA" id="ARBA00009810"/>
    </source>
</evidence>
<dbReference type="Pfam" id="PF07715">
    <property type="entry name" value="Plug"/>
    <property type="match status" value="1"/>
</dbReference>
<comment type="subcellular location">
    <subcellularLocation>
        <location evidence="1 12">Cell outer membrane</location>
        <topology evidence="1 12">Multi-pass membrane protein</topology>
    </subcellularLocation>
</comment>
<dbReference type="Pfam" id="PF00593">
    <property type="entry name" value="TonB_dep_Rec_b-barrel"/>
    <property type="match status" value="1"/>
</dbReference>
<accession>A0A916UPF8</accession>
<evidence type="ECO:0000256" key="12">
    <source>
        <dbReference type="PROSITE-ProRule" id="PRU01360"/>
    </source>
</evidence>
<evidence type="ECO:0000256" key="5">
    <source>
        <dbReference type="ARBA" id="ARBA00022692"/>
    </source>
</evidence>
<evidence type="ECO:0000256" key="8">
    <source>
        <dbReference type="ARBA" id="ARBA00023077"/>
    </source>
</evidence>
<dbReference type="InterPro" id="IPR036942">
    <property type="entry name" value="Beta-barrel_TonB_sf"/>
</dbReference>
<keyword evidence="11 12" id="KW-0998">Cell outer membrane</keyword>
<protein>
    <submittedName>
        <fullName evidence="18">TonB-dependent receptor</fullName>
    </submittedName>
</protein>
<keyword evidence="10 18" id="KW-0675">Receptor</keyword>
<keyword evidence="8 13" id="KW-0798">TonB box</keyword>
<evidence type="ECO:0000256" key="3">
    <source>
        <dbReference type="ARBA" id="ARBA00022448"/>
    </source>
</evidence>
<dbReference type="Proteomes" id="UP000637423">
    <property type="component" value="Unassembled WGS sequence"/>
</dbReference>
<reference evidence="18" key="2">
    <citation type="submission" date="2020-09" db="EMBL/GenBank/DDBJ databases">
        <authorList>
            <person name="Sun Q."/>
            <person name="Zhou Y."/>
        </authorList>
    </citation>
    <scope>NUCLEOTIDE SEQUENCE</scope>
    <source>
        <strain evidence="18">CGMCC 1.10998</strain>
    </source>
</reference>
<feature type="region of interest" description="Disordered" evidence="14">
    <location>
        <begin position="46"/>
        <end position="81"/>
    </location>
</feature>
<proteinExistence type="inferred from homology"/>
<evidence type="ECO:0000256" key="7">
    <source>
        <dbReference type="ARBA" id="ARBA00023065"/>
    </source>
</evidence>
<feature type="chain" id="PRO_5037908191" evidence="15">
    <location>
        <begin position="38"/>
        <end position="797"/>
    </location>
</feature>
<dbReference type="SUPFAM" id="SSF56935">
    <property type="entry name" value="Porins"/>
    <property type="match status" value="1"/>
</dbReference>
<dbReference type="Gene3D" id="2.170.130.10">
    <property type="entry name" value="TonB-dependent receptor, plug domain"/>
    <property type="match status" value="1"/>
</dbReference>
<feature type="domain" description="TonB-dependent receptor-like beta-barrel" evidence="16">
    <location>
        <begin position="321"/>
        <end position="773"/>
    </location>
</feature>
<evidence type="ECO:0000256" key="1">
    <source>
        <dbReference type="ARBA" id="ARBA00004571"/>
    </source>
</evidence>
<reference evidence="18" key="1">
    <citation type="journal article" date="2014" name="Int. J. Syst. Evol. Microbiol.">
        <title>Complete genome sequence of Corynebacterium casei LMG S-19264T (=DSM 44701T), isolated from a smear-ripened cheese.</title>
        <authorList>
            <consortium name="US DOE Joint Genome Institute (JGI-PGF)"/>
            <person name="Walter F."/>
            <person name="Albersmeier A."/>
            <person name="Kalinowski J."/>
            <person name="Ruckert C."/>
        </authorList>
    </citation>
    <scope>NUCLEOTIDE SEQUENCE</scope>
    <source>
        <strain evidence="18">CGMCC 1.10998</strain>
    </source>
</reference>
<evidence type="ECO:0000313" key="18">
    <source>
        <dbReference type="EMBL" id="GGC78586.1"/>
    </source>
</evidence>
<evidence type="ECO:0000259" key="16">
    <source>
        <dbReference type="Pfam" id="PF00593"/>
    </source>
</evidence>
<comment type="similarity">
    <text evidence="2 12 13">Belongs to the TonB-dependent receptor family.</text>
</comment>
<dbReference type="PANTHER" id="PTHR30069:SF53">
    <property type="entry name" value="COLICIN I RECEPTOR-RELATED"/>
    <property type="match status" value="1"/>
</dbReference>
<keyword evidence="19" id="KW-1185">Reference proteome</keyword>
<feature type="signal peptide" evidence="15">
    <location>
        <begin position="1"/>
        <end position="37"/>
    </location>
</feature>
<evidence type="ECO:0000256" key="6">
    <source>
        <dbReference type="ARBA" id="ARBA00022729"/>
    </source>
</evidence>
<dbReference type="PANTHER" id="PTHR30069">
    <property type="entry name" value="TONB-DEPENDENT OUTER MEMBRANE RECEPTOR"/>
    <property type="match status" value="1"/>
</dbReference>
<dbReference type="GO" id="GO:0015344">
    <property type="term" value="F:siderophore uptake transmembrane transporter activity"/>
    <property type="evidence" value="ECO:0007669"/>
    <property type="project" value="TreeGrafter"/>
</dbReference>
<evidence type="ECO:0000259" key="17">
    <source>
        <dbReference type="Pfam" id="PF07715"/>
    </source>
</evidence>
<keyword evidence="7" id="KW-0406">Ion transport</keyword>
<dbReference type="PROSITE" id="PS52016">
    <property type="entry name" value="TONB_DEPENDENT_REC_3"/>
    <property type="match status" value="1"/>
</dbReference>
<dbReference type="AlphaFoldDB" id="A0A916UPF8"/>
<feature type="compositionally biased region" description="Low complexity" evidence="14">
    <location>
        <begin position="53"/>
        <end position="63"/>
    </location>
</feature>
<organism evidence="18 19">
    <name type="scientific">Undibacterium terreum</name>
    <dbReference type="NCBI Taxonomy" id="1224302"/>
    <lineage>
        <taxon>Bacteria</taxon>
        <taxon>Pseudomonadati</taxon>
        <taxon>Pseudomonadota</taxon>
        <taxon>Betaproteobacteria</taxon>
        <taxon>Burkholderiales</taxon>
        <taxon>Oxalobacteraceae</taxon>
        <taxon>Undibacterium</taxon>
    </lineage>
</organism>
<keyword evidence="3 12" id="KW-0813">Transport</keyword>
<evidence type="ECO:0000256" key="15">
    <source>
        <dbReference type="SAM" id="SignalP"/>
    </source>
</evidence>
<evidence type="ECO:0000313" key="19">
    <source>
        <dbReference type="Proteomes" id="UP000637423"/>
    </source>
</evidence>
<dbReference type="InterPro" id="IPR012910">
    <property type="entry name" value="Plug_dom"/>
</dbReference>
<keyword evidence="6 15" id="KW-0732">Signal</keyword>
<dbReference type="InterPro" id="IPR039426">
    <property type="entry name" value="TonB-dep_rcpt-like"/>
</dbReference>
<dbReference type="EMBL" id="BMED01000002">
    <property type="protein sequence ID" value="GGC78586.1"/>
    <property type="molecule type" value="Genomic_DNA"/>
</dbReference>
<keyword evidence="5 12" id="KW-0812">Transmembrane</keyword>